<keyword evidence="1" id="KW-0378">Hydrolase</keyword>
<feature type="domain" description="Alpha/beta hydrolase fold-3" evidence="2">
    <location>
        <begin position="227"/>
        <end position="339"/>
    </location>
</feature>
<proteinExistence type="predicted"/>
<dbReference type="PANTHER" id="PTHR48081:SF3">
    <property type="entry name" value="ALPHA_BETA HYDROLASE FOLD-3 DOMAIN-CONTAINING PROTEIN"/>
    <property type="match status" value="1"/>
</dbReference>
<evidence type="ECO:0000256" key="1">
    <source>
        <dbReference type="ARBA" id="ARBA00022801"/>
    </source>
</evidence>
<organism evidence="3 4">
    <name type="scientific">Phaeodactylum tricornutum (strain CCAP 1055/1)</name>
    <dbReference type="NCBI Taxonomy" id="556484"/>
    <lineage>
        <taxon>Eukaryota</taxon>
        <taxon>Sar</taxon>
        <taxon>Stramenopiles</taxon>
        <taxon>Ochrophyta</taxon>
        <taxon>Bacillariophyta</taxon>
        <taxon>Bacillariophyceae</taxon>
        <taxon>Bacillariophycidae</taxon>
        <taxon>Naviculales</taxon>
        <taxon>Phaeodactylaceae</taxon>
        <taxon>Phaeodactylum</taxon>
    </lineage>
</organism>
<gene>
    <name evidence="3" type="ORF">PHATRDRAFT_47524</name>
</gene>
<keyword evidence="4" id="KW-1185">Reference proteome</keyword>
<dbReference type="STRING" id="556484.B7G3Z4"/>
<sequence length="460" mass="50420">MRSSSSDFASKNNQPLPAQPSIWFHPEYTWTDVWISMLMKLVLPLGRFVDYFHLTKDADGSSMHALVRRCRARLNSMEEMGLKAAGFHRWAKAWGCPVATFVWNVDASSDILEDYGFPNEDHHGSGGTDFYGTQQSIAHVYLPARLIPDEHSSVCDPDSFGLQALQANPNISWDRIDNRIPIVLHFHGGGLTLGSPDRILDAVERVHDGLIQKKQNNNDPDLNLKMVVLISAGYSLAPEKSFPAAPLDALNILAFVIGKFPNNPVHISGTSAGGYCASVAAMEGIRRFPGRIASALLVSPMLDPKADSLSYFANANSAYACPAGFVRYGWQAFFDLEKKESDVEDNNTTEIDDPLACGSNRTIWENSKWNVSSLKRLALPFSSVPQGLDSSTAPVFIVGTNRGDVLYNDGLMAVEALRQAGASKVEHVDAGGCHVIGYSNDCKANEALLDAWRRAVFQRS</sequence>
<dbReference type="GO" id="GO:0016787">
    <property type="term" value="F:hydrolase activity"/>
    <property type="evidence" value="ECO:0007669"/>
    <property type="project" value="UniProtKB-KW"/>
</dbReference>
<dbReference type="PaxDb" id="2850-Phatr47524"/>
<dbReference type="InterPro" id="IPR050300">
    <property type="entry name" value="GDXG_lipolytic_enzyme"/>
</dbReference>
<dbReference type="HOGENOM" id="CLU_595123_0_0_1"/>
<dbReference type="InParanoid" id="B7G3Z4"/>
<dbReference type="RefSeq" id="XP_002181825.1">
    <property type="nucleotide sequence ID" value="XM_002181789.1"/>
</dbReference>
<evidence type="ECO:0000313" key="4">
    <source>
        <dbReference type="Proteomes" id="UP000000759"/>
    </source>
</evidence>
<dbReference type="Proteomes" id="UP000000759">
    <property type="component" value="Chromosome 14"/>
</dbReference>
<dbReference type="KEGG" id="pti:PHATRDRAFT_47524"/>
<dbReference type="Gene3D" id="3.40.50.1820">
    <property type="entry name" value="alpha/beta hydrolase"/>
    <property type="match status" value="1"/>
</dbReference>
<protein>
    <recommendedName>
        <fullName evidence="2">Alpha/beta hydrolase fold-3 domain-containing protein</fullName>
    </recommendedName>
</protein>
<reference evidence="3 4" key="1">
    <citation type="journal article" date="2008" name="Nature">
        <title>The Phaeodactylum genome reveals the evolutionary history of diatom genomes.</title>
        <authorList>
            <person name="Bowler C."/>
            <person name="Allen A.E."/>
            <person name="Badger J.H."/>
            <person name="Grimwood J."/>
            <person name="Jabbari K."/>
            <person name="Kuo A."/>
            <person name="Maheswari U."/>
            <person name="Martens C."/>
            <person name="Maumus F."/>
            <person name="Otillar R.P."/>
            <person name="Rayko E."/>
            <person name="Salamov A."/>
            <person name="Vandepoele K."/>
            <person name="Beszteri B."/>
            <person name="Gruber A."/>
            <person name="Heijde M."/>
            <person name="Katinka M."/>
            <person name="Mock T."/>
            <person name="Valentin K."/>
            <person name="Verret F."/>
            <person name="Berges J.A."/>
            <person name="Brownlee C."/>
            <person name="Cadoret J.P."/>
            <person name="Chiovitti A."/>
            <person name="Choi C.J."/>
            <person name="Coesel S."/>
            <person name="De Martino A."/>
            <person name="Detter J.C."/>
            <person name="Durkin C."/>
            <person name="Falciatore A."/>
            <person name="Fournet J."/>
            <person name="Haruta M."/>
            <person name="Huysman M.J."/>
            <person name="Jenkins B.D."/>
            <person name="Jiroutova K."/>
            <person name="Jorgensen R.E."/>
            <person name="Joubert Y."/>
            <person name="Kaplan A."/>
            <person name="Kroger N."/>
            <person name="Kroth P.G."/>
            <person name="La Roche J."/>
            <person name="Lindquist E."/>
            <person name="Lommer M."/>
            <person name="Martin-Jezequel V."/>
            <person name="Lopez P.J."/>
            <person name="Lucas S."/>
            <person name="Mangogna M."/>
            <person name="McGinnis K."/>
            <person name="Medlin L.K."/>
            <person name="Montsant A."/>
            <person name="Oudot-Le Secq M.P."/>
            <person name="Napoli C."/>
            <person name="Obornik M."/>
            <person name="Parker M.S."/>
            <person name="Petit J.L."/>
            <person name="Porcel B.M."/>
            <person name="Poulsen N."/>
            <person name="Robison M."/>
            <person name="Rychlewski L."/>
            <person name="Rynearson T.A."/>
            <person name="Schmutz J."/>
            <person name="Shapiro H."/>
            <person name="Siaut M."/>
            <person name="Stanley M."/>
            <person name="Sussman M.R."/>
            <person name="Taylor A.R."/>
            <person name="Vardi A."/>
            <person name="von Dassow P."/>
            <person name="Vyverman W."/>
            <person name="Willis A."/>
            <person name="Wyrwicz L.S."/>
            <person name="Rokhsar D.S."/>
            <person name="Weissenbach J."/>
            <person name="Armbrust E.V."/>
            <person name="Green B.R."/>
            <person name="Van de Peer Y."/>
            <person name="Grigoriev I.V."/>
        </authorList>
    </citation>
    <scope>NUCLEOTIDE SEQUENCE [LARGE SCALE GENOMIC DNA]</scope>
    <source>
        <strain evidence="3 4">CCAP 1055/1</strain>
    </source>
</reference>
<dbReference type="InterPro" id="IPR029058">
    <property type="entry name" value="AB_hydrolase_fold"/>
</dbReference>
<reference evidence="4" key="2">
    <citation type="submission" date="2008-08" db="EMBL/GenBank/DDBJ databases">
        <authorList>
            <consortium name="Diatom Consortium"/>
            <person name="Grigoriev I."/>
            <person name="Grimwood J."/>
            <person name="Kuo A."/>
            <person name="Otillar R.P."/>
            <person name="Salamov A."/>
            <person name="Detter J.C."/>
            <person name="Lindquist E."/>
            <person name="Shapiro H."/>
            <person name="Lucas S."/>
            <person name="Glavina del Rio T."/>
            <person name="Pitluck S."/>
            <person name="Rokhsar D."/>
            <person name="Bowler C."/>
        </authorList>
    </citation>
    <scope>GENOME REANNOTATION</scope>
    <source>
        <strain evidence="4">CCAP 1055/1</strain>
    </source>
</reference>
<name>B7G3Z4_PHATC</name>
<evidence type="ECO:0000259" key="2">
    <source>
        <dbReference type="Pfam" id="PF07859"/>
    </source>
</evidence>
<dbReference type="AlphaFoldDB" id="B7G3Z4"/>
<dbReference type="Pfam" id="PF07859">
    <property type="entry name" value="Abhydrolase_3"/>
    <property type="match status" value="1"/>
</dbReference>
<dbReference type="OrthoDB" id="408631at2759"/>
<accession>B7G3Z4</accession>
<dbReference type="PANTHER" id="PTHR48081">
    <property type="entry name" value="AB HYDROLASE SUPERFAMILY PROTEIN C4A8.06C"/>
    <property type="match status" value="1"/>
</dbReference>
<dbReference type="EMBL" id="CM000616">
    <property type="protein sequence ID" value="EEC46365.1"/>
    <property type="molecule type" value="Genomic_DNA"/>
</dbReference>
<dbReference type="InterPro" id="IPR013094">
    <property type="entry name" value="AB_hydrolase_3"/>
</dbReference>
<evidence type="ECO:0000313" key="3">
    <source>
        <dbReference type="EMBL" id="EEC46365.1"/>
    </source>
</evidence>
<dbReference type="GeneID" id="7202768"/>
<dbReference type="SUPFAM" id="SSF53474">
    <property type="entry name" value="alpha/beta-Hydrolases"/>
    <property type="match status" value="1"/>
</dbReference>